<feature type="transmembrane region" description="Helical" evidence="4">
    <location>
        <begin position="354"/>
        <end position="373"/>
    </location>
</feature>
<dbReference type="Proteomes" id="UP000756860">
    <property type="component" value="Unassembled WGS sequence"/>
</dbReference>
<feature type="transmembrane region" description="Helical" evidence="4">
    <location>
        <begin position="267"/>
        <end position="286"/>
    </location>
</feature>
<feature type="transmembrane region" description="Helical" evidence="4">
    <location>
        <begin position="75"/>
        <end position="93"/>
    </location>
</feature>
<dbReference type="RefSeq" id="WP_214173882.1">
    <property type="nucleotide sequence ID" value="NZ_JAHCVK010000001.1"/>
</dbReference>
<sequence>MFEAHQKPMFRFLAVLTAASMVGLQGYAILINNFAVEAVHLEGKHIGIIQSVREIPGFLALTAVYVMMVVREHRLSALSIALLGIGVALTGFFPSFVGVALTSLVMSFGFHYYETTNQSLTLQYFSTHLSPLVMGKLRSLAAISSIVAAGAIWIMGGFLGYRGMFLAVGSVVFCLGIWALFQDPTHESIPPQRLRMFLKRRYWLYYALTFMSGARRQIFMVFSIFLLVKLFHFSVREMTILFLVNNAINWFVNPLIGRAINAFGERLLCSMEYIGVVAIFLTYAYATSKGMVAAMYIIDSILFNFAVAIRTYFQKIADHEDIAPTTAVGFTINHIAAVFLPALGGYLWMIDYRIPFIGGAALGMVSLILAQFIRLPAGTGQTTVH</sequence>
<keyword evidence="3 4" id="KW-0472">Membrane</keyword>
<gene>
    <name evidence="5" type="ORF">KI810_02400</name>
</gene>
<feature type="transmembrane region" description="Helical" evidence="4">
    <location>
        <begin position="202"/>
        <end position="228"/>
    </location>
</feature>
<dbReference type="EMBL" id="JAHCVK010000001">
    <property type="protein sequence ID" value="MBT0651895.1"/>
    <property type="molecule type" value="Genomic_DNA"/>
</dbReference>
<dbReference type="InterPro" id="IPR011701">
    <property type="entry name" value="MFS"/>
</dbReference>
<feature type="transmembrane region" description="Helical" evidence="4">
    <location>
        <begin position="137"/>
        <end position="155"/>
    </location>
</feature>
<evidence type="ECO:0000256" key="4">
    <source>
        <dbReference type="SAM" id="Phobius"/>
    </source>
</evidence>
<evidence type="ECO:0000256" key="1">
    <source>
        <dbReference type="ARBA" id="ARBA00022692"/>
    </source>
</evidence>
<proteinExistence type="predicted"/>
<dbReference type="Gene3D" id="1.20.1250.20">
    <property type="entry name" value="MFS general substrate transporter like domains"/>
    <property type="match status" value="2"/>
</dbReference>
<dbReference type="Pfam" id="PF07690">
    <property type="entry name" value="MFS_1"/>
    <property type="match status" value="1"/>
</dbReference>
<dbReference type="InterPro" id="IPR036259">
    <property type="entry name" value="MFS_trans_sf"/>
</dbReference>
<name>A0ABS5S942_9BACT</name>
<reference evidence="5 6" key="1">
    <citation type="submission" date="2021-05" db="EMBL/GenBank/DDBJ databases">
        <title>The draft genome of Geobacter luticola JCM 17780.</title>
        <authorList>
            <person name="Xu Z."/>
            <person name="Masuda Y."/>
            <person name="Itoh H."/>
            <person name="Senoo K."/>
        </authorList>
    </citation>
    <scope>NUCLEOTIDE SEQUENCE [LARGE SCALE GENOMIC DNA]</scope>
    <source>
        <strain evidence="5 6">JCM 17780</strain>
    </source>
</reference>
<feature type="transmembrane region" description="Helical" evidence="4">
    <location>
        <begin position="48"/>
        <end position="68"/>
    </location>
</feature>
<keyword evidence="6" id="KW-1185">Reference proteome</keyword>
<comment type="caution">
    <text evidence="5">The sequence shown here is derived from an EMBL/GenBank/DDBJ whole genome shotgun (WGS) entry which is preliminary data.</text>
</comment>
<dbReference type="SUPFAM" id="SSF103473">
    <property type="entry name" value="MFS general substrate transporter"/>
    <property type="match status" value="1"/>
</dbReference>
<feature type="transmembrane region" description="Helical" evidence="4">
    <location>
        <begin position="12"/>
        <end position="36"/>
    </location>
</feature>
<evidence type="ECO:0000256" key="2">
    <source>
        <dbReference type="ARBA" id="ARBA00022989"/>
    </source>
</evidence>
<evidence type="ECO:0000256" key="3">
    <source>
        <dbReference type="ARBA" id="ARBA00023136"/>
    </source>
</evidence>
<keyword evidence="2 4" id="KW-1133">Transmembrane helix</keyword>
<accession>A0ABS5S942</accession>
<keyword evidence="1 4" id="KW-0812">Transmembrane</keyword>
<feature type="transmembrane region" description="Helical" evidence="4">
    <location>
        <begin position="161"/>
        <end position="181"/>
    </location>
</feature>
<feature type="transmembrane region" description="Helical" evidence="4">
    <location>
        <begin position="325"/>
        <end position="348"/>
    </location>
</feature>
<organism evidence="5 6">
    <name type="scientific">Geomobilimonas luticola</name>
    <dbReference type="NCBI Taxonomy" id="1114878"/>
    <lineage>
        <taxon>Bacteria</taxon>
        <taxon>Pseudomonadati</taxon>
        <taxon>Thermodesulfobacteriota</taxon>
        <taxon>Desulfuromonadia</taxon>
        <taxon>Geobacterales</taxon>
        <taxon>Geobacteraceae</taxon>
        <taxon>Geomobilimonas</taxon>
    </lineage>
</organism>
<protein>
    <submittedName>
        <fullName evidence="5">MFS transporter</fullName>
    </submittedName>
</protein>
<feature type="transmembrane region" description="Helical" evidence="4">
    <location>
        <begin position="292"/>
        <end position="313"/>
    </location>
</feature>
<evidence type="ECO:0000313" key="6">
    <source>
        <dbReference type="Proteomes" id="UP000756860"/>
    </source>
</evidence>
<evidence type="ECO:0000313" key="5">
    <source>
        <dbReference type="EMBL" id="MBT0651895.1"/>
    </source>
</evidence>